<evidence type="ECO:0000313" key="4">
    <source>
        <dbReference type="EMBL" id="NJC68749.1"/>
    </source>
</evidence>
<dbReference type="CDD" id="cd07814">
    <property type="entry name" value="SRPBCC_CalC_Aha1-like"/>
    <property type="match status" value="1"/>
</dbReference>
<evidence type="ECO:0000256" key="2">
    <source>
        <dbReference type="SAM" id="MobiDB-lite"/>
    </source>
</evidence>
<organism evidence="4 5">
    <name type="scientific">Planosporangium thailandense</name>
    <dbReference type="NCBI Taxonomy" id="765197"/>
    <lineage>
        <taxon>Bacteria</taxon>
        <taxon>Bacillati</taxon>
        <taxon>Actinomycetota</taxon>
        <taxon>Actinomycetes</taxon>
        <taxon>Micromonosporales</taxon>
        <taxon>Micromonosporaceae</taxon>
        <taxon>Planosporangium</taxon>
    </lineage>
</organism>
<dbReference type="RefSeq" id="WP_167923651.1">
    <property type="nucleotide sequence ID" value="NZ_JAATVY010000002.1"/>
</dbReference>
<comment type="caution">
    <text evidence="4">The sequence shown here is derived from an EMBL/GenBank/DDBJ whole genome shotgun (WGS) entry which is preliminary data.</text>
</comment>
<feature type="region of interest" description="Disordered" evidence="2">
    <location>
        <begin position="104"/>
        <end position="128"/>
    </location>
</feature>
<sequence>MRVSKSVVTIDAPRETVWTVLTEPRYVKQWQYGSDLQTDWSVGSPIRFTTEWEGNTFEQRGQVLAVDAPRELRYSLFAPRPGLKDRPENRFTMVYSLTEDAGRTRVTFTQEDPRPGAGGEQDAEEGENPVLAALKSLCESLVA</sequence>
<dbReference type="Proteomes" id="UP000722989">
    <property type="component" value="Unassembled WGS sequence"/>
</dbReference>
<evidence type="ECO:0000256" key="1">
    <source>
        <dbReference type="ARBA" id="ARBA00006817"/>
    </source>
</evidence>
<name>A0ABX0XU54_9ACTN</name>
<accession>A0ABX0XU54</accession>
<keyword evidence="5" id="KW-1185">Reference proteome</keyword>
<proteinExistence type="inferred from homology"/>
<reference evidence="4 5" key="1">
    <citation type="submission" date="2020-03" db="EMBL/GenBank/DDBJ databases">
        <title>WGS of the type strain of Planosporangium spp.</title>
        <authorList>
            <person name="Thawai C."/>
        </authorList>
    </citation>
    <scope>NUCLEOTIDE SEQUENCE [LARGE SCALE GENOMIC DNA]</scope>
    <source>
        <strain evidence="4 5">TBRC 5610</strain>
    </source>
</reference>
<evidence type="ECO:0000259" key="3">
    <source>
        <dbReference type="Pfam" id="PF08327"/>
    </source>
</evidence>
<dbReference type="SUPFAM" id="SSF55961">
    <property type="entry name" value="Bet v1-like"/>
    <property type="match status" value="1"/>
</dbReference>
<evidence type="ECO:0000313" key="5">
    <source>
        <dbReference type="Proteomes" id="UP000722989"/>
    </source>
</evidence>
<dbReference type="EMBL" id="JAATVY010000002">
    <property type="protein sequence ID" value="NJC68749.1"/>
    <property type="molecule type" value="Genomic_DNA"/>
</dbReference>
<dbReference type="Pfam" id="PF08327">
    <property type="entry name" value="AHSA1"/>
    <property type="match status" value="1"/>
</dbReference>
<protein>
    <submittedName>
        <fullName evidence="4">SRPBCC domain-containing protein</fullName>
    </submittedName>
</protein>
<gene>
    <name evidence="4" type="ORF">HC031_03260</name>
</gene>
<comment type="similarity">
    <text evidence="1">Belongs to the AHA1 family.</text>
</comment>
<dbReference type="InterPro" id="IPR023393">
    <property type="entry name" value="START-like_dom_sf"/>
</dbReference>
<dbReference type="Gene3D" id="3.30.530.20">
    <property type="match status" value="1"/>
</dbReference>
<feature type="domain" description="Activator of Hsp90 ATPase homologue 1/2-like C-terminal" evidence="3">
    <location>
        <begin position="11"/>
        <end position="138"/>
    </location>
</feature>
<dbReference type="InterPro" id="IPR013538">
    <property type="entry name" value="ASHA1/2-like_C"/>
</dbReference>